<feature type="transmembrane region" description="Helical" evidence="6">
    <location>
        <begin position="22"/>
        <end position="43"/>
    </location>
</feature>
<protein>
    <submittedName>
        <fullName evidence="8">ResB protein required for cytochrome c biosynthesis</fullName>
    </submittedName>
</protein>
<dbReference type="GO" id="GO:0016020">
    <property type="term" value="C:membrane"/>
    <property type="evidence" value="ECO:0007669"/>
    <property type="project" value="UniProtKB-SubCell"/>
</dbReference>
<keyword evidence="4 6" id="KW-1133">Transmembrane helix</keyword>
<evidence type="ECO:0000256" key="4">
    <source>
        <dbReference type="ARBA" id="ARBA00022989"/>
    </source>
</evidence>
<accession>W6M4K3</accession>
<dbReference type="InterPro" id="IPR007816">
    <property type="entry name" value="ResB-like_domain"/>
</dbReference>
<sequence length="678" mass="75752">MNEATARETPSRRPLGWVLLEFFGSMNLAISLLVIIAVASVIGTVLQQNQPYANYVLKFGPFWFEVFGWLGLYDVYGSGWFIGILGFLILSTGVCLYRQVPVMLREMVRFRTQVQLDSLRGFQQRAEWLLPGWDGERVTAEATSALRACGYRWRLQNYGDHRVAAGMRGGYHRLGYLFTHAAVVVIGIGGLMDGNLWLKLKEWRGQIAIERRDLASGEVPAISRLQPGTIPAFRGNVMLPEGSAANFVFLRLRDGYLVQELPFAIELKEFQVAYYDTGQPKTFISQVRIHDREHLGDQPLEATIQVNHPLVYRGYAIYQSDFGDGGSKLELSAWPLAGSRSEPLELKGEIGGTLKLTGSAGSLRVELDDFRLFNLLPEPDAKPGDRKFRNFGPSVGFKLRDAAGQAREYFNYMAPARLEDRLFFITGMRTRPGDAFTYLHIPAANNSPERFLKFNARVHDTERVRALLERATPAADKPEFQHDLNLVRANLLDLFVKGGFAAITERAKAVVPPDRLPEATKLYLSILRDTLAEIFLEILREEGVPVEQGVGAAEDAFFNDAVSALAALPDYGAPFFLQMTRFQQVEASGLQVTYSGGTTVVYIGFALLIAGVFIMFYTAHRRVWAWLAAEEGGTRLVLAGTSGRRQADFAREFARIEAVMARRFGVEPQPQPVPPTHL</sequence>
<evidence type="ECO:0000256" key="1">
    <source>
        <dbReference type="ARBA" id="ARBA00004141"/>
    </source>
</evidence>
<evidence type="ECO:0000256" key="6">
    <source>
        <dbReference type="SAM" id="Phobius"/>
    </source>
</evidence>
<dbReference type="AlphaFoldDB" id="W6M4K3"/>
<evidence type="ECO:0000256" key="2">
    <source>
        <dbReference type="ARBA" id="ARBA00022692"/>
    </source>
</evidence>
<proteinExistence type="predicted"/>
<evidence type="ECO:0000313" key="8">
    <source>
        <dbReference type="EMBL" id="CDI02806.1"/>
    </source>
</evidence>
<dbReference type="STRING" id="1400863.BN873_350062"/>
<keyword evidence="2 6" id="KW-0812">Transmembrane</keyword>
<dbReference type="PANTHER" id="PTHR31566:SF0">
    <property type="entry name" value="CYTOCHROME C BIOGENESIS PROTEIN CCS1, CHLOROPLASTIC"/>
    <property type="match status" value="1"/>
</dbReference>
<dbReference type="Pfam" id="PF05140">
    <property type="entry name" value="ResB"/>
    <property type="match status" value="1"/>
</dbReference>
<feature type="transmembrane region" description="Helical" evidence="6">
    <location>
        <begin position="174"/>
        <end position="192"/>
    </location>
</feature>
<comment type="subcellular location">
    <subcellularLocation>
        <location evidence="1">Membrane</location>
        <topology evidence="1">Multi-pass membrane protein</topology>
    </subcellularLocation>
</comment>
<gene>
    <name evidence="8" type="ORF">BN873_350062</name>
</gene>
<feature type="transmembrane region" description="Helical" evidence="6">
    <location>
        <begin position="79"/>
        <end position="97"/>
    </location>
</feature>
<dbReference type="OrthoDB" id="9770923at2"/>
<dbReference type="Proteomes" id="UP000035760">
    <property type="component" value="Unassembled WGS sequence"/>
</dbReference>
<dbReference type="PANTHER" id="PTHR31566">
    <property type="entry name" value="CYTOCHROME C BIOGENESIS PROTEIN CCS1, CHLOROPLASTIC"/>
    <property type="match status" value="1"/>
</dbReference>
<dbReference type="RefSeq" id="WP_048673316.1">
    <property type="nucleotide sequence ID" value="NZ_CBTJ020000042.1"/>
</dbReference>
<feature type="domain" description="ResB-like" evidence="7">
    <location>
        <begin position="26"/>
        <end position="654"/>
    </location>
</feature>
<evidence type="ECO:0000256" key="3">
    <source>
        <dbReference type="ARBA" id="ARBA00022748"/>
    </source>
</evidence>
<keyword evidence="5 6" id="KW-0472">Membrane</keyword>
<keyword evidence="3" id="KW-0201">Cytochrome c-type biogenesis</keyword>
<evidence type="ECO:0000313" key="9">
    <source>
        <dbReference type="Proteomes" id="UP000035760"/>
    </source>
</evidence>
<evidence type="ECO:0000256" key="5">
    <source>
        <dbReference type="ARBA" id="ARBA00023136"/>
    </source>
</evidence>
<reference evidence="8" key="1">
    <citation type="submission" date="2013-07" db="EMBL/GenBank/DDBJ databases">
        <authorList>
            <person name="McIlroy S."/>
        </authorList>
    </citation>
    <scope>NUCLEOTIDE SEQUENCE [LARGE SCALE GENOMIC DNA]</scope>
    <source>
        <strain evidence="8">Run_A_D11</strain>
    </source>
</reference>
<organism evidence="8 9">
    <name type="scientific">Candidatus Competibacter denitrificans Run_A_D11</name>
    <dbReference type="NCBI Taxonomy" id="1400863"/>
    <lineage>
        <taxon>Bacteria</taxon>
        <taxon>Pseudomonadati</taxon>
        <taxon>Pseudomonadota</taxon>
        <taxon>Gammaproteobacteria</taxon>
        <taxon>Candidatus Competibacteraceae</taxon>
        <taxon>Candidatus Competibacter</taxon>
    </lineage>
</organism>
<comment type="caution">
    <text evidence="8">The sequence shown here is derived from an EMBL/GenBank/DDBJ whole genome shotgun (WGS) entry which is preliminary data.</text>
</comment>
<dbReference type="EMBL" id="CBTJ020000042">
    <property type="protein sequence ID" value="CDI02806.1"/>
    <property type="molecule type" value="Genomic_DNA"/>
</dbReference>
<evidence type="ECO:0000259" key="7">
    <source>
        <dbReference type="Pfam" id="PF05140"/>
    </source>
</evidence>
<dbReference type="InterPro" id="IPR023494">
    <property type="entry name" value="Cyt_c_bgen_Ccs1/CcsB/ResB"/>
</dbReference>
<name>W6M4K3_9GAMM</name>
<reference evidence="8" key="2">
    <citation type="submission" date="2014-03" db="EMBL/GenBank/DDBJ databases">
        <title>Candidatus Competibacter-lineage genomes retrieved from metagenomes reveal functional metabolic diversity.</title>
        <authorList>
            <person name="McIlroy S.J."/>
            <person name="Albertsen M."/>
            <person name="Andresen E.K."/>
            <person name="Saunders A.M."/>
            <person name="Kristiansen R."/>
            <person name="Stokholm-Bjerregaard M."/>
            <person name="Nielsen K.L."/>
            <person name="Nielsen P.H."/>
        </authorList>
    </citation>
    <scope>NUCLEOTIDE SEQUENCE</scope>
    <source>
        <strain evidence="8">Run_A_D11</strain>
    </source>
</reference>
<keyword evidence="9" id="KW-1185">Reference proteome</keyword>
<dbReference type="GO" id="GO:0017004">
    <property type="term" value="P:cytochrome complex assembly"/>
    <property type="evidence" value="ECO:0007669"/>
    <property type="project" value="UniProtKB-KW"/>
</dbReference>
<feature type="transmembrane region" description="Helical" evidence="6">
    <location>
        <begin position="600"/>
        <end position="619"/>
    </location>
</feature>